<name>A4GJC8_9BACT</name>
<dbReference type="Gene3D" id="3.40.30.10">
    <property type="entry name" value="Glutaredoxin"/>
    <property type="match status" value="1"/>
</dbReference>
<dbReference type="GO" id="GO:0016853">
    <property type="term" value="F:isomerase activity"/>
    <property type="evidence" value="ECO:0007669"/>
    <property type="project" value="UniProtKB-KW"/>
</dbReference>
<proteinExistence type="predicted"/>
<accession>A4GJC8</accession>
<keyword evidence="1" id="KW-0413">Isomerase</keyword>
<sequence length="146" mass="16799">MSIALKPSELALTPHPEPYCNDVIDLRELKQFIQSSIDLNKQPIIIFGANWCPDARLLEAILQLPSVRQFLDAKCNILNVDVRDYEINTELFKYFDPDIETGIPRVFILDINGKALNIHSNDKMRTARQQSPQEIFDYFQSFVTGN</sequence>
<dbReference type="AlphaFoldDB" id="A4GJC8"/>
<gene>
    <name evidence="1" type="ORF">MBMO_EB0-49D07.0066</name>
</gene>
<evidence type="ECO:0000313" key="1">
    <source>
        <dbReference type="EMBL" id="ABL97223.1"/>
    </source>
</evidence>
<dbReference type="SUPFAM" id="SSF52833">
    <property type="entry name" value="Thioredoxin-like"/>
    <property type="match status" value="1"/>
</dbReference>
<organism evidence="1">
    <name type="scientific">uncultured marine bacterium EB0_49D07</name>
    <dbReference type="NCBI Taxonomy" id="415439"/>
    <lineage>
        <taxon>Bacteria</taxon>
        <taxon>environmental samples</taxon>
    </lineage>
</organism>
<dbReference type="InterPro" id="IPR036249">
    <property type="entry name" value="Thioredoxin-like_sf"/>
</dbReference>
<protein>
    <submittedName>
        <fullName evidence="1">Putative thiol-disulfide isomerase</fullName>
    </submittedName>
</protein>
<dbReference type="EMBL" id="EF107099">
    <property type="protein sequence ID" value="ABL97223.1"/>
    <property type="molecule type" value="Genomic_DNA"/>
</dbReference>
<reference evidence="1" key="1">
    <citation type="journal article" date="2007" name="Environ. Microbiol.">
        <title>Proteorhodopsin photosystem gene clusters exhibit co-evolutionary trends and shared ancestry among diverse marine microbial phyla.</title>
        <authorList>
            <person name="McCarren J."/>
            <person name="Delong E.F."/>
        </authorList>
    </citation>
    <scope>NUCLEOTIDE SEQUENCE</scope>
</reference>